<dbReference type="AlphaFoldDB" id="A0A7I8KPD2"/>
<sequence length="104" mass="11813">MKMERTLQGQVITTLIDLGATHNFICTKLCAHLKVPYTKAMNYEIFIENGEASRVTKFARNNLHINVNKCKFSQLCIKYLGYWISTKGVATNKGKISTMINLLL</sequence>
<proteinExistence type="predicted"/>
<accession>A0A7I8KPD2</accession>
<name>A0A7I8KPD2_SPIIN</name>
<organism evidence="2 3">
    <name type="scientific">Spirodela intermedia</name>
    <name type="common">Intermediate duckweed</name>
    <dbReference type="NCBI Taxonomy" id="51605"/>
    <lineage>
        <taxon>Eukaryota</taxon>
        <taxon>Viridiplantae</taxon>
        <taxon>Streptophyta</taxon>
        <taxon>Embryophyta</taxon>
        <taxon>Tracheophyta</taxon>
        <taxon>Spermatophyta</taxon>
        <taxon>Magnoliopsida</taxon>
        <taxon>Liliopsida</taxon>
        <taxon>Araceae</taxon>
        <taxon>Lemnoideae</taxon>
        <taxon>Spirodela</taxon>
    </lineage>
</organism>
<dbReference type="EMBL" id="LR743594">
    <property type="protein sequence ID" value="CAA2623375.1"/>
    <property type="molecule type" value="Genomic_DNA"/>
</dbReference>
<evidence type="ECO:0000313" key="2">
    <source>
        <dbReference type="EMBL" id="CAA7399342.1"/>
    </source>
</evidence>
<dbReference type="Gene3D" id="2.40.70.10">
    <property type="entry name" value="Acid Proteases"/>
    <property type="match status" value="1"/>
</dbReference>
<dbReference type="InterPro" id="IPR043502">
    <property type="entry name" value="DNA/RNA_pol_sf"/>
</dbReference>
<evidence type="ECO:0000313" key="3">
    <source>
        <dbReference type="Proteomes" id="UP000663760"/>
    </source>
</evidence>
<dbReference type="OrthoDB" id="1934862at2759"/>
<dbReference type="Proteomes" id="UP000663760">
    <property type="component" value="Chromosome 7"/>
</dbReference>
<dbReference type="Pfam" id="PF08284">
    <property type="entry name" value="RVP_2"/>
    <property type="match status" value="1"/>
</dbReference>
<reference evidence="2" key="1">
    <citation type="submission" date="2020-02" db="EMBL/GenBank/DDBJ databases">
        <authorList>
            <person name="Scholz U."/>
            <person name="Mascher M."/>
            <person name="Fiebig A."/>
        </authorList>
    </citation>
    <scope>NUCLEOTIDE SEQUENCE</scope>
</reference>
<dbReference type="InterPro" id="IPR021109">
    <property type="entry name" value="Peptidase_aspartic_dom_sf"/>
</dbReference>
<evidence type="ECO:0000313" key="1">
    <source>
        <dbReference type="EMBL" id="CAA2623375.1"/>
    </source>
</evidence>
<keyword evidence="3" id="KW-1185">Reference proteome</keyword>
<gene>
    <name evidence="1" type="ORF">SI7747_07009308</name>
    <name evidence="2" type="ORF">SI8410_07010012</name>
</gene>
<dbReference type="EMBL" id="LR746270">
    <property type="protein sequence ID" value="CAA7399342.1"/>
    <property type="molecule type" value="Genomic_DNA"/>
</dbReference>
<protein>
    <submittedName>
        <fullName evidence="2">Uncharacterized protein</fullName>
    </submittedName>
</protein>
<dbReference type="SUPFAM" id="SSF56672">
    <property type="entry name" value="DNA/RNA polymerases"/>
    <property type="match status" value="1"/>
</dbReference>